<dbReference type="Pfam" id="PF01556">
    <property type="entry name" value="DnaJ_C"/>
    <property type="match status" value="1"/>
</dbReference>
<dbReference type="InterPro" id="IPR002939">
    <property type="entry name" value="DnaJ_C"/>
</dbReference>
<dbReference type="PROSITE" id="PS00636">
    <property type="entry name" value="DNAJ_1"/>
    <property type="match status" value="1"/>
</dbReference>
<feature type="signal peptide" evidence="6">
    <location>
        <begin position="1"/>
        <end position="19"/>
    </location>
</feature>
<dbReference type="AlphaFoldDB" id="A0AAD7UEM5"/>
<gene>
    <name evidence="8" type="ORF">CTAYLR_003662</name>
</gene>
<feature type="chain" id="PRO_5042103287" description="J domain-containing protein" evidence="6">
    <location>
        <begin position="20"/>
        <end position="406"/>
    </location>
</feature>
<dbReference type="InterPro" id="IPR018253">
    <property type="entry name" value="DnaJ_domain_CS"/>
</dbReference>
<feature type="compositionally biased region" description="Basic and acidic residues" evidence="5">
    <location>
        <begin position="365"/>
        <end position="379"/>
    </location>
</feature>
<evidence type="ECO:0000256" key="6">
    <source>
        <dbReference type="SAM" id="SignalP"/>
    </source>
</evidence>
<feature type="region of interest" description="Disordered" evidence="5">
    <location>
        <begin position="365"/>
        <end position="406"/>
    </location>
</feature>
<dbReference type="InterPro" id="IPR001623">
    <property type="entry name" value="DnaJ_domain"/>
</dbReference>
<evidence type="ECO:0000256" key="2">
    <source>
        <dbReference type="ARBA" id="ARBA00022737"/>
    </source>
</evidence>
<keyword evidence="9" id="KW-1185">Reference proteome</keyword>
<dbReference type="Gene3D" id="2.60.260.20">
    <property type="entry name" value="Urease metallochaperone UreE, N-terminal domain"/>
    <property type="match status" value="1"/>
</dbReference>
<dbReference type="GO" id="GO:0051082">
    <property type="term" value="F:unfolded protein binding"/>
    <property type="evidence" value="ECO:0007669"/>
    <property type="project" value="InterPro"/>
</dbReference>
<evidence type="ECO:0000259" key="7">
    <source>
        <dbReference type="PROSITE" id="PS50076"/>
    </source>
</evidence>
<dbReference type="FunFam" id="2.60.260.20:FF:000003">
    <property type="entry name" value="DnaJ subfamily A member 2"/>
    <property type="match status" value="1"/>
</dbReference>
<evidence type="ECO:0000256" key="3">
    <source>
        <dbReference type="ARBA" id="ARBA00022771"/>
    </source>
</evidence>
<keyword evidence="1" id="KW-0479">Metal-binding</keyword>
<dbReference type="CDD" id="cd06257">
    <property type="entry name" value="DnaJ"/>
    <property type="match status" value="1"/>
</dbReference>
<dbReference type="SUPFAM" id="SSF46565">
    <property type="entry name" value="Chaperone J-domain"/>
    <property type="match status" value="1"/>
</dbReference>
<accession>A0AAD7UEM5</accession>
<dbReference type="Proteomes" id="UP001230188">
    <property type="component" value="Unassembled WGS sequence"/>
</dbReference>
<protein>
    <recommendedName>
        <fullName evidence="7">J domain-containing protein</fullName>
    </recommendedName>
</protein>
<keyword evidence="2" id="KW-0677">Repeat</keyword>
<comment type="caution">
    <text evidence="8">The sequence shown here is derived from an EMBL/GenBank/DDBJ whole genome shotgun (WGS) entry which is preliminary data.</text>
</comment>
<evidence type="ECO:0000313" key="8">
    <source>
        <dbReference type="EMBL" id="KAJ8602224.1"/>
    </source>
</evidence>
<dbReference type="GO" id="GO:0006457">
    <property type="term" value="P:protein folding"/>
    <property type="evidence" value="ECO:0007669"/>
    <property type="project" value="InterPro"/>
</dbReference>
<evidence type="ECO:0000313" key="9">
    <source>
        <dbReference type="Proteomes" id="UP001230188"/>
    </source>
</evidence>
<evidence type="ECO:0000256" key="5">
    <source>
        <dbReference type="SAM" id="MobiDB-lite"/>
    </source>
</evidence>
<evidence type="ECO:0000256" key="4">
    <source>
        <dbReference type="ARBA" id="ARBA00022833"/>
    </source>
</evidence>
<name>A0AAD7UEM5_9STRA</name>
<dbReference type="GO" id="GO:0008270">
    <property type="term" value="F:zinc ion binding"/>
    <property type="evidence" value="ECO:0007669"/>
    <property type="project" value="UniProtKB-KW"/>
</dbReference>
<dbReference type="Gene3D" id="1.10.287.110">
    <property type="entry name" value="DnaJ domain"/>
    <property type="match status" value="1"/>
</dbReference>
<keyword evidence="4" id="KW-0862">Zinc</keyword>
<dbReference type="SMART" id="SM00271">
    <property type="entry name" value="DnaJ"/>
    <property type="match status" value="1"/>
</dbReference>
<sequence>MKSFHRLLWCAVCVVGLTSKREQSSVRRGHERVVGPFEGNFCPCRRRRGCTKTQYVLSVARGGGSDDGGYYAQLGVRPGASNDEIKRAYRKKSLSCHPDKGGDEEAFKKLSEAYSVLSDPSKRRAYDRIGVSGIDPTRGGQPQPGSGGMDARTAQQMFEQMFGSFGGAFGEAFGGAGGPWGAFGGGGGAGRRAAPRRFVITVSLDDCYQGRTISVSLGDETCHVRIEPGMGEGDVIRATLAGAPVFFELREAPHAVFKRSNADLLVDASIPLADALGGAPRVTIKRLDGSTLRVNVAPLGAVLRHGALRSLDGEGMPIRGHPQRRGKLFVRVFVVFPKTLNLEPRDRATLRSLLGATRKTDDYDSRLRTLRDAQPHEWGRSGATRRQASSEEEDDDGPAGFRFAFR</sequence>
<organism evidence="8 9">
    <name type="scientific">Chrysophaeum taylorii</name>
    <dbReference type="NCBI Taxonomy" id="2483200"/>
    <lineage>
        <taxon>Eukaryota</taxon>
        <taxon>Sar</taxon>
        <taxon>Stramenopiles</taxon>
        <taxon>Ochrophyta</taxon>
        <taxon>Pelagophyceae</taxon>
        <taxon>Pelagomonadales</taxon>
        <taxon>Pelagomonadaceae</taxon>
        <taxon>Chrysophaeum</taxon>
    </lineage>
</organism>
<feature type="region of interest" description="Disordered" evidence="5">
    <location>
        <begin position="130"/>
        <end position="150"/>
    </location>
</feature>
<dbReference type="PROSITE" id="PS50076">
    <property type="entry name" value="DNAJ_2"/>
    <property type="match status" value="1"/>
</dbReference>
<feature type="domain" description="J" evidence="7">
    <location>
        <begin position="69"/>
        <end position="130"/>
    </location>
</feature>
<dbReference type="GO" id="GO:0030544">
    <property type="term" value="F:Hsp70 protein binding"/>
    <property type="evidence" value="ECO:0007669"/>
    <property type="project" value="InterPro"/>
</dbReference>
<dbReference type="InterPro" id="IPR036869">
    <property type="entry name" value="J_dom_sf"/>
</dbReference>
<dbReference type="InterPro" id="IPR008971">
    <property type="entry name" value="HSP40/DnaJ_pept-bd"/>
</dbReference>
<dbReference type="Pfam" id="PF00226">
    <property type="entry name" value="DnaJ"/>
    <property type="match status" value="1"/>
</dbReference>
<reference evidence="8" key="1">
    <citation type="submission" date="2023-01" db="EMBL/GenBank/DDBJ databases">
        <title>Metagenome sequencing of chrysophaentin producing Chrysophaeum taylorii.</title>
        <authorList>
            <person name="Davison J."/>
            <person name="Bewley C."/>
        </authorList>
    </citation>
    <scope>NUCLEOTIDE SEQUENCE</scope>
    <source>
        <strain evidence="8">NIES-1699</strain>
    </source>
</reference>
<evidence type="ECO:0000256" key="1">
    <source>
        <dbReference type="ARBA" id="ARBA00022723"/>
    </source>
</evidence>
<keyword evidence="3" id="KW-0863">Zinc-finger</keyword>
<dbReference type="PRINTS" id="PR00625">
    <property type="entry name" value="JDOMAIN"/>
</dbReference>
<dbReference type="InterPro" id="IPR044713">
    <property type="entry name" value="DNJA1/2-like"/>
</dbReference>
<keyword evidence="6" id="KW-0732">Signal</keyword>
<proteinExistence type="predicted"/>
<dbReference type="CDD" id="cd10747">
    <property type="entry name" value="DnaJ_C"/>
    <property type="match status" value="1"/>
</dbReference>
<dbReference type="SUPFAM" id="SSF49493">
    <property type="entry name" value="HSP40/DnaJ peptide-binding domain"/>
    <property type="match status" value="1"/>
</dbReference>
<dbReference type="PANTHER" id="PTHR43888">
    <property type="entry name" value="DNAJ-LIKE-2, ISOFORM A-RELATED"/>
    <property type="match status" value="1"/>
</dbReference>
<dbReference type="EMBL" id="JAQMWT010000388">
    <property type="protein sequence ID" value="KAJ8602224.1"/>
    <property type="molecule type" value="Genomic_DNA"/>
</dbReference>